<evidence type="ECO:0000256" key="2">
    <source>
        <dbReference type="ARBA" id="ARBA00023002"/>
    </source>
</evidence>
<organism evidence="4 5">
    <name type="scientific">Piscinibacter terrae</name>
    <dbReference type="NCBI Taxonomy" id="2496871"/>
    <lineage>
        <taxon>Bacteria</taxon>
        <taxon>Pseudomonadati</taxon>
        <taxon>Pseudomonadota</taxon>
        <taxon>Betaproteobacteria</taxon>
        <taxon>Burkholderiales</taxon>
        <taxon>Sphaerotilaceae</taxon>
        <taxon>Piscinibacter</taxon>
    </lineage>
</organism>
<feature type="domain" description="Flavodoxin-like fold" evidence="3">
    <location>
        <begin position="3"/>
        <end position="176"/>
    </location>
</feature>
<dbReference type="PANTHER" id="PTHR10204">
    <property type="entry name" value="NAD P H OXIDOREDUCTASE-RELATED"/>
    <property type="match status" value="1"/>
</dbReference>
<dbReference type="GO" id="GO:0003955">
    <property type="term" value="F:NAD(P)H dehydrogenase (quinone) activity"/>
    <property type="evidence" value="ECO:0007669"/>
    <property type="project" value="TreeGrafter"/>
</dbReference>
<dbReference type="PANTHER" id="PTHR10204:SF34">
    <property type="entry name" value="NAD(P)H DEHYDROGENASE [QUINONE] 1 ISOFORM 1"/>
    <property type="match status" value="1"/>
</dbReference>
<reference evidence="4 5" key="2">
    <citation type="submission" date="2018-12" db="EMBL/GenBank/DDBJ databases">
        <title>Rhizobacter gummiphilus sp. nov., a rubber-degrading bacterium isolated from the soil of a botanical garden in Japan.</title>
        <authorList>
            <person name="Shunsuke S.S."/>
        </authorList>
    </citation>
    <scope>NUCLEOTIDE SEQUENCE [LARGE SCALE GENOMIC DNA]</scope>
    <source>
        <strain evidence="4 5">S-16</strain>
    </source>
</reference>
<dbReference type="Pfam" id="PF02525">
    <property type="entry name" value="Flavodoxin_2"/>
    <property type="match status" value="1"/>
</dbReference>
<dbReference type="InterPro" id="IPR003680">
    <property type="entry name" value="Flavodoxin_fold"/>
</dbReference>
<dbReference type="Gene3D" id="3.40.50.360">
    <property type="match status" value="1"/>
</dbReference>
<gene>
    <name evidence="4" type="ORF">DZC73_08675</name>
</gene>
<dbReference type="EMBL" id="QUSW01000002">
    <property type="protein sequence ID" value="RQP24930.1"/>
    <property type="molecule type" value="Genomic_DNA"/>
</dbReference>
<evidence type="ECO:0000313" key="4">
    <source>
        <dbReference type="EMBL" id="RQP24930.1"/>
    </source>
</evidence>
<name>A0A3N7HRP7_9BURK</name>
<accession>A0A3N7HRP7</accession>
<dbReference type="OrthoDB" id="9798454at2"/>
<dbReference type="AlphaFoldDB" id="A0A3N7HRP7"/>
<protein>
    <submittedName>
        <fullName evidence="4">Flavodoxin family protein</fullName>
    </submittedName>
</protein>
<comment type="similarity">
    <text evidence="1">Belongs to the NAD(P)H dehydrogenase (quinone) family.</text>
</comment>
<keyword evidence="5" id="KW-1185">Reference proteome</keyword>
<comment type="caution">
    <text evidence="4">The sequence shown here is derived from an EMBL/GenBank/DDBJ whole genome shotgun (WGS) entry which is preliminary data.</text>
</comment>
<dbReference type="RefSeq" id="WP_124539837.1">
    <property type="nucleotide sequence ID" value="NZ_QUSW01000002.1"/>
</dbReference>
<proteinExistence type="inferred from homology"/>
<dbReference type="GO" id="GO:0005829">
    <property type="term" value="C:cytosol"/>
    <property type="evidence" value="ECO:0007669"/>
    <property type="project" value="TreeGrafter"/>
</dbReference>
<dbReference type="InterPro" id="IPR029039">
    <property type="entry name" value="Flavoprotein-like_sf"/>
</dbReference>
<evidence type="ECO:0000313" key="5">
    <source>
        <dbReference type="Proteomes" id="UP000267464"/>
    </source>
</evidence>
<evidence type="ECO:0000256" key="1">
    <source>
        <dbReference type="ARBA" id="ARBA00006252"/>
    </source>
</evidence>
<reference evidence="4 5" key="1">
    <citation type="submission" date="2018-08" db="EMBL/GenBank/DDBJ databases">
        <authorList>
            <person name="Khan S.A."/>
            <person name="Jeon C.O."/>
            <person name="Chun B.H."/>
            <person name="Jeong S.E."/>
        </authorList>
    </citation>
    <scope>NUCLEOTIDE SEQUENCE [LARGE SCALE GENOMIC DNA]</scope>
    <source>
        <strain evidence="4 5">S-16</strain>
    </source>
</reference>
<keyword evidence="2" id="KW-0560">Oxidoreductase</keyword>
<dbReference type="InterPro" id="IPR051545">
    <property type="entry name" value="NAD(P)H_dehydrogenase_qn"/>
</dbReference>
<dbReference type="SUPFAM" id="SSF52218">
    <property type="entry name" value="Flavoproteins"/>
    <property type="match status" value="1"/>
</dbReference>
<evidence type="ECO:0000259" key="3">
    <source>
        <dbReference type="Pfam" id="PF02525"/>
    </source>
</evidence>
<sequence>MSKRILVIQAHPDASRPHFCHALAESYAKAARGAGHEVRIVDVASLSFPLLRSQAEWTKGEVPTGLVSVQDDIRWAQHLVFFYPLWLGSMPALLKGFLEQVARPGFAIGKYGEKAIPKKLLAGRSARIVVTMGMPAPVFRWFFFAHSLKALKRNILGFVGISPIRDTLVGSIEAMSPAARGHWLQRMGRLGAAGE</sequence>
<dbReference type="Proteomes" id="UP000267464">
    <property type="component" value="Unassembled WGS sequence"/>
</dbReference>